<feature type="transmembrane region" description="Helical" evidence="1">
    <location>
        <begin position="99"/>
        <end position="118"/>
    </location>
</feature>
<feature type="transmembrane region" description="Helical" evidence="1">
    <location>
        <begin position="254"/>
        <end position="275"/>
    </location>
</feature>
<feature type="transmembrane region" description="Helical" evidence="1">
    <location>
        <begin position="195"/>
        <end position="215"/>
    </location>
</feature>
<evidence type="ECO:0000313" key="3">
    <source>
        <dbReference type="EMBL" id="CAB4675841.1"/>
    </source>
</evidence>
<dbReference type="InterPro" id="IPR006750">
    <property type="entry name" value="YdcZ"/>
</dbReference>
<evidence type="ECO:0000313" key="6">
    <source>
        <dbReference type="EMBL" id="CAB4855035.1"/>
    </source>
</evidence>
<dbReference type="PANTHER" id="PTHR34821">
    <property type="entry name" value="INNER MEMBRANE PROTEIN YDCZ"/>
    <property type="match status" value="1"/>
</dbReference>
<dbReference type="Pfam" id="PF04657">
    <property type="entry name" value="DMT_YdcZ"/>
    <property type="match status" value="2"/>
</dbReference>
<reference evidence="3" key="1">
    <citation type="submission" date="2020-05" db="EMBL/GenBank/DDBJ databases">
        <authorList>
            <person name="Chiriac C."/>
            <person name="Salcher M."/>
            <person name="Ghai R."/>
            <person name="Kavagutti S V."/>
        </authorList>
    </citation>
    <scope>NUCLEOTIDE SEQUENCE</scope>
</reference>
<evidence type="ECO:0000313" key="5">
    <source>
        <dbReference type="EMBL" id="CAB4772468.1"/>
    </source>
</evidence>
<feature type="transmembrane region" description="Helical" evidence="1">
    <location>
        <begin position="35"/>
        <end position="54"/>
    </location>
</feature>
<dbReference type="EMBL" id="CAEZYJ010000114">
    <property type="protein sequence ID" value="CAB4723362.1"/>
    <property type="molecule type" value="Genomic_DNA"/>
</dbReference>
<feature type="transmembrane region" description="Helical" evidence="1">
    <location>
        <begin position="155"/>
        <end position="175"/>
    </location>
</feature>
<keyword evidence="1" id="KW-0812">Transmembrane</keyword>
<gene>
    <name evidence="2" type="ORF">UFOPK1811_00142</name>
    <name evidence="3" type="ORF">UFOPK2360_00167</name>
    <name evidence="4" type="ORF">UFOPK2659_00808</name>
    <name evidence="5" type="ORF">UFOPK2922_00437</name>
    <name evidence="6" type="ORF">UFOPK3306_00012</name>
    <name evidence="7" type="ORF">UFOPK4209_00746</name>
</gene>
<accession>A0A6J6MNI1</accession>
<feature type="transmembrane region" description="Helical" evidence="1">
    <location>
        <begin position="227"/>
        <end position="247"/>
    </location>
</feature>
<evidence type="ECO:0000313" key="2">
    <source>
        <dbReference type="EMBL" id="CAB4590641.1"/>
    </source>
</evidence>
<protein>
    <submittedName>
        <fullName evidence="3">Unannotated protein</fullName>
    </submittedName>
</protein>
<feature type="transmembrane region" description="Helical" evidence="1">
    <location>
        <begin position="281"/>
        <end position="301"/>
    </location>
</feature>
<evidence type="ECO:0000256" key="1">
    <source>
        <dbReference type="SAM" id="Phobius"/>
    </source>
</evidence>
<dbReference type="EMBL" id="CAFBLI010000001">
    <property type="protein sequence ID" value="CAB4855035.1"/>
    <property type="molecule type" value="Genomic_DNA"/>
</dbReference>
<keyword evidence="1" id="KW-0472">Membrane</keyword>
<dbReference type="EMBL" id="CAEZXH010000005">
    <property type="protein sequence ID" value="CAB4675841.1"/>
    <property type="molecule type" value="Genomic_DNA"/>
</dbReference>
<sequence>MRLDLFAALCGILVALQSRINGGLSALLGNGVEAALISFGSGFIILNLILATNPKVRNGLRGIRLGIRSKQLPRWRLSAGALGGIFVAIQTYSVPLIGVALLSVTTIAGQTAASLFVDRAGMTAGGKQPITLRRTLAAVITVIAVLVAVWDRLSIAHASLIAIALSFGGGLLLGLQRALNGQINEHSKHSLATTWMNFATGCTFLSCLLLFTTLSGDKLVKLPTSPWWIYIGGSIGILYIAFASTIVQEIGVLAFTLFTTGGQLIGSLLIDLIFPTEGVEIGPNLIIGIVLSYVGVLIGGVKMQGSIRAKSVPQN</sequence>
<feature type="transmembrane region" description="Helical" evidence="1">
    <location>
        <begin position="75"/>
        <end position="93"/>
    </location>
</feature>
<proteinExistence type="predicted"/>
<dbReference type="PANTHER" id="PTHR34821:SF2">
    <property type="entry name" value="INNER MEMBRANE PROTEIN YDCZ"/>
    <property type="match status" value="1"/>
</dbReference>
<dbReference type="GO" id="GO:0005886">
    <property type="term" value="C:plasma membrane"/>
    <property type="evidence" value="ECO:0007669"/>
    <property type="project" value="TreeGrafter"/>
</dbReference>
<name>A0A6J6MNI1_9ZZZZ</name>
<dbReference type="EMBL" id="CAEZZS010000013">
    <property type="protein sequence ID" value="CAB4772468.1"/>
    <property type="molecule type" value="Genomic_DNA"/>
</dbReference>
<keyword evidence="1" id="KW-1133">Transmembrane helix</keyword>
<evidence type="ECO:0000313" key="4">
    <source>
        <dbReference type="EMBL" id="CAB4723362.1"/>
    </source>
</evidence>
<organism evidence="3">
    <name type="scientific">freshwater metagenome</name>
    <dbReference type="NCBI Taxonomy" id="449393"/>
    <lineage>
        <taxon>unclassified sequences</taxon>
        <taxon>metagenomes</taxon>
        <taxon>ecological metagenomes</taxon>
    </lineage>
</organism>
<dbReference type="EMBL" id="CAFBPY010000109">
    <property type="protein sequence ID" value="CAB5038469.1"/>
    <property type="molecule type" value="Genomic_DNA"/>
</dbReference>
<evidence type="ECO:0000313" key="7">
    <source>
        <dbReference type="EMBL" id="CAB5038469.1"/>
    </source>
</evidence>
<dbReference type="EMBL" id="CAEZUJ010000003">
    <property type="protein sequence ID" value="CAB4590641.1"/>
    <property type="molecule type" value="Genomic_DNA"/>
</dbReference>
<feature type="transmembrane region" description="Helical" evidence="1">
    <location>
        <begin position="130"/>
        <end position="149"/>
    </location>
</feature>
<dbReference type="AlphaFoldDB" id="A0A6J6MNI1"/>